<evidence type="ECO:0008006" key="6">
    <source>
        <dbReference type="Google" id="ProtNLM"/>
    </source>
</evidence>
<keyword evidence="3" id="KW-1133">Transmembrane helix</keyword>
<dbReference type="AlphaFoldDB" id="A0A2G2WSW0"/>
<name>A0A2G2WSW0_CAPBA</name>
<evidence type="ECO:0000313" key="5">
    <source>
        <dbReference type="Proteomes" id="UP000224567"/>
    </source>
</evidence>
<evidence type="ECO:0000256" key="3">
    <source>
        <dbReference type="SAM" id="Phobius"/>
    </source>
</evidence>
<feature type="repeat" description="PPR" evidence="2">
    <location>
        <begin position="172"/>
        <end position="207"/>
    </location>
</feature>
<dbReference type="PANTHER" id="PTHR47926:SF442">
    <property type="entry name" value="PUTATIVE-RELATED"/>
    <property type="match status" value="1"/>
</dbReference>
<feature type="repeat" description="PPR" evidence="2">
    <location>
        <begin position="480"/>
        <end position="514"/>
    </location>
</feature>
<dbReference type="PANTHER" id="PTHR47926">
    <property type="entry name" value="PENTATRICOPEPTIDE REPEAT-CONTAINING PROTEIN"/>
    <property type="match status" value="1"/>
</dbReference>
<proteinExistence type="predicted"/>
<dbReference type="InterPro" id="IPR002885">
    <property type="entry name" value="PPR_rpt"/>
</dbReference>
<dbReference type="SUPFAM" id="SSF48452">
    <property type="entry name" value="TPR-like"/>
    <property type="match status" value="1"/>
</dbReference>
<evidence type="ECO:0000256" key="1">
    <source>
        <dbReference type="ARBA" id="ARBA00022737"/>
    </source>
</evidence>
<keyword evidence="3" id="KW-0812">Transmembrane</keyword>
<dbReference type="EMBL" id="MLFT02000005">
    <property type="protein sequence ID" value="PHT48260.1"/>
    <property type="molecule type" value="Genomic_DNA"/>
</dbReference>
<organism evidence="4 5">
    <name type="scientific">Capsicum baccatum</name>
    <name type="common">Peruvian pepper</name>
    <dbReference type="NCBI Taxonomy" id="33114"/>
    <lineage>
        <taxon>Eukaryota</taxon>
        <taxon>Viridiplantae</taxon>
        <taxon>Streptophyta</taxon>
        <taxon>Embryophyta</taxon>
        <taxon>Tracheophyta</taxon>
        <taxon>Spermatophyta</taxon>
        <taxon>Magnoliopsida</taxon>
        <taxon>eudicotyledons</taxon>
        <taxon>Gunneridae</taxon>
        <taxon>Pentapetalae</taxon>
        <taxon>asterids</taxon>
        <taxon>lamiids</taxon>
        <taxon>Solanales</taxon>
        <taxon>Solanaceae</taxon>
        <taxon>Solanoideae</taxon>
        <taxon>Capsiceae</taxon>
        <taxon>Capsicum</taxon>
    </lineage>
</organism>
<feature type="transmembrane region" description="Helical" evidence="3">
    <location>
        <begin position="133"/>
        <end position="153"/>
    </location>
</feature>
<keyword evidence="5" id="KW-1185">Reference proteome</keyword>
<dbReference type="GO" id="GO:0009451">
    <property type="term" value="P:RNA modification"/>
    <property type="evidence" value="ECO:0007669"/>
    <property type="project" value="InterPro"/>
</dbReference>
<dbReference type="Pfam" id="PF01535">
    <property type="entry name" value="PPR"/>
    <property type="match status" value="3"/>
</dbReference>
<dbReference type="Proteomes" id="UP000224567">
    <property type="component" value="Unassembled WGS sequence"/>
</dbReference>
<dbReference type="InterPro" id="IPR011990">
    <property type="entry name" value="TPR-like_helical_dom_sf"/>
</dbReference>
<protein>
    <recommendedName>
        <fullName evidence="6">Pentatricopeptide repeat-containing protein</fullName>
    </recommendedName>
</protein>
<comment type="caution">
    <text evidence="4">The sequence shown here is derived from an EMBL/GenBank/DDBJ whole genome shotgun (WGS) entry which is preliminary data.</text>
</comment>
<dbReference type="FunFam" id="1.25.40.10:FF:000090">
    <property type="entry name" value="Pentatricopeptide repeat-containing protein, chloroplastic"/>
    <property type="match status" value="1"/>
</dbReference>
<evidence type="ECO:0000313" key="4">
    <source>
        <dbReference type="EMBL" id="PHT48260.1"/>
    </source>
</evidence>
<feature type="repeat" description="PPR" evidence="2">
    <location>
        <begin position="71"/>
        <end position="105"/>
    </location>
</feature>
<dbReference type="Pfam" id="PF13041">
    <property type="entry name" value="PPR_2"/>
    <property type="match status" value="3"/>
</dbReference>
<gene>
    <name evidence="4" type="ORF">CQW23_12468</name>
</gene>
<keyword evidence="1" id="KW-0677">Repeat</keyword>
<dbReference type="GO" id="GO:0003723">
    <property type="term" value="F:RNA binding"/>
    <property type="evidence" value="ECO:0007669"/>
    <property type="project" value="InterPro"/>
</dbReference>
<accession>A0A2G2WSW0</accession>
<dbReference type="Gene3D" id="1.25.40.10">
    <property type="entry name" value="Tetratricopeptide repeat domain"/>
    <property type="match status" value="6"/>
</dbReference>
<keyword evidence="3" id="KW-0472">Membrane</keyword>
<feature type="repeat" description="PPR" evidence="2">
    <location>
        <begin position="208"/>
        <end position="242"/>
    </location>
</feature>
<dbReference type="NCBIfam" id="TIGR00756">
    <property type="entry name" value="PPR"/>
    <property type="match status" value="4"/>
</dbReference>
<dbReference type="InterPro" id="IPR046960">
    <property type="entry name" value="PPR_At4g14850-like_plant"/>
</dbReference>
<evidence type="ECO:0000256" key="2">
    <source>
        <dbReference type="PROSITE-ProRule" id="PRU00708"/>
    </source>
</evidence>
<reference evidence="4 5" key="1">
    <citation type="journal article" date="2017" name="Genome Biol.">
        <title>New reference genome sequences of hot pepper reveal the massive evolution of plant disease-resistance genes by retroduplication.</title>
        <authorList>
            <person name="Kim S."/>
            <person name="Park J."/>
            <person name="Yeom S.I."/>
            <person name="Kim Y.M."/>
            <person name="Seo E."/>
            <person name="Kim K.T."/>
            <person name="Kim M.S."/>
            <person name="Lee J.M."/>
            <person name="Cheong K."/>
            <person name="Shin H.S."/>
            <person name="Kim S.B."/>
            <person name="Han K."/>
            <person name="Lee J."/>
            <person name="Park M."/>
            <person name="Lee H.A."/>
            <person name="Lee H.Y."/>
            <person name="Lee Y."/>
            <person name="Oh S."/>
            <person name="Lee J.H."/>
            <person name="Choi E."/>
            <person name="Choi E."/>
            <person name="Lee S.E."/>
            <person name="Jeon J."/>
            <person name="Kim H."/>
            <person name="Choi G."/>
            <person name="Song H."/>
            <person name="Lee J."/>
            <person name="Lee S.C."/>
            <person name="Kwon J.K."/>
            <person name="Lee H.Y."/>
            <person name="Koo N."/>
            <person name="Hong Y."/>
            <person name="Kim R.W."/>
            <person name="Kang W.H."/>
            <person name="Huh J.H."/>
            <person name="Kang B.C."/>
            <person name="Yang T.J."/>
            <person name="Lee Y.H."/>
            <person name="Bennetzen J.L."/>
            <person name="Choi D."/>
        </authorList>
    </citation>
    <scope>NUCLEOTIDE SEQUENCE [LARGE SCALE GENOMIC DNA]</scope>
    <source>
        <strain evidence="5">cv. PBC81</strain>
    </source>
</reference>
<dbReference type="PROSITE" id="PS51375">
    <property type="entry name" value="PPR"/>
    <property type="match status" value="5"/>
</dbReference>
<feature type="repeat" description="PPR" evidence="2">
    <location>
        <begin position="275"/>
        <end position="309"/>
    </location>
</feature>
<reference evidence="5" key="2">
    <citation type="journal article" date="2017" name="J. Anim. Genet.">
        <title>Multiple reference genome sequences of hot pepper reveal the massive evolution of plant disease resistance genes by retroduplication.</title>
        <authorList>
            <person name="Kim S."/>
            <person name="Park J."/>
            <person name="Yeom S.-I."/>
            <person name="Kim Y.-M."/>
            <person name="Seo E."/>
            <person name="Kim K.-T."/>
            <person name="Kim M.-S."/>
            <person name="Lee J.M."/>
            <person name="Cheong K."/>
            <person name="Shin H.-S."/>
            <person name="Kim S.-B."/>
            <person name="Han K."/>
            <person name="Lee J."/>
            <person name="Park M."/>
            <person name="Lee H.-A."/>
            <person name="Lee H.-Y."/>
            <person name="Lee Y."/>
            <person name="Oh S."/>
            <person name="Lee J.H."/>
            <person name="Choi E."/>
            <person name="Choi E."/>
            <person name="Lee S.E."/>
            <person name="Jeon J."/>
            <person name="Kim H."/>
            <person name="Choi G."/>
            <person name="Song H."/>
            <person name="Lee J."/>
            <person name="Lee S.-C."/>
            <person name="Kwon J.-K."/>
            <person name="Lee H.-Y."/>
            <person name="Koo N."/>
            <person name="Hong Y."/>
            <person name="Kim R.W."/>
            <person name="Kang W.-H."/>
            <person name="Huh J.H."/>
            <person name="Kang B.-C."/>
            <person name="Yang T.-J."/>
            <person name="Lee Y.-H."/>
            <person name="Bennetzen J.L."/>
            <person name="Choi D."/>
        </authorList>
    </citation>
    <scope>NUCLEOTIDE SEQUENCE [LARGE SCALE GENOMIC DNA]</scope>
    <source>
        <strain evidence="5">cv. PBC81</strain>
    </source>
</reference>
<dbReference type="OrthoDB" id="600868at2759"/>
<sequence>MRNKLPIVSFARSIFVTHYSHKCQHQILPLNFCPVSNYNNICSLNKTLHDLLQCGSLTSALHLFEEMPKRDVVTWNIMISGYSHNRFPRKSLHLYNKMVSQGIKENSSTFSSILSICGNAGLYKEGIEIHSRVVVLGFSMNVYIASALVNMYIQMGLRDVAFKLFYDLPKRNLPVWNLVLRGICELGGSSTEFLRLYSDMKLENVEPNGLTYSYLIHGCCKKRLLDKGTQLHSHVIKTGWLESNVFLANALVDFYSACGILVDADKAFECIPRQDVITWNSMVSVYAANDLFHEAVRVLGEMRLWDKRPSAMSFIALLNLTSRRKELLLGKQMHNFVIKLGLDYGSVLIQSALIDMYGKNHDIQSSITAFQCTRETSLECCNSMMTSLLHLGFFQDVFEIFSRMVCENIVFDEVSLSSTIKALSLLSTPNLDNCALLHCCAIKSGFDSDSVVLCSLIDAYSRSGHLRFSQQTFEALPSPNIIGFTSIINAYARKGMGSQCLAVFAEMIQKGLKPDKVTFLCVLLGCNHSGLVEEGKKIFEFMRTFHEVYPDRRHYSCMVDLLGRTGLLNEAEELLMSASSSGDSIMWSSLLRSCRIHQNEHVGRRAAKRLMDLEPEDPSFWLQASNFYSEIGEFETAVYIREVAVARKMSRDIGYSLIRVHEFH</sequence>